<dbReference type="AlphaFoldDB" id="A0A328N5R7"/>
<dbReference type="Proteomes" id="UP000249045">
    <property type="component" value="Unassembled WGS sequence"/>
</dbReference>
<proteinExistence type="predicted"/>
<evidence type="ECO:0000313" key="2">
    <source>
        <dbReference type="EMBL" id="RAO24916.1"/>
    </source>
</evidence>
<protein>
    <submittedName>
        <fullName evidence="1">Uncharacterized protein</fullName>
    </submittedName>
</protein>
<sequence length="34" mass="3588">MVVPVEVAPRTDHVTAGLTPSLVVTWAVNCLAQL</sequence>
<dbReference type="EMBL" id="PYAA01000010">
    <property type="protein sequence ID" value="RAO03345.1"/>
    <property type="molecule type" value="Genomic_DNA"/>
</dbReference>
<name>A0A328N5R7_9ACTN</name>
<accession>A0A328N5R7</accession>
<evidence type="ECO:0000313" key="3">
    <source>
        <dbReference type="Proteomes" id="UP000248966"/>
    </source>
</evidence>
<dbReference type="EMBL" id="PYAC01000001">
    <property type="protein sequence ID" value="RAO24916.1"/>
    <property type="molecule type" value="Genomic_DNA"/>
</dbReference>
<keyword evidence="4" id="KW-1185">Reference proteome</keyword>
<organism evidence="1 3">
    <name type="scientific">Micromonospora noduli</name>
    <dbReference type="NCBI Taxonomy" id="709876"/>
    <lineage>
        <taxon>Bacteria</taxon>
        <taxon>Bacillati</taxon>
        <taxon>Actinomycetota</taxon>
        <taxon>Actinomycetes</taxon>
        <taxon>Micromonosporales</taxon>
        <taxon>Micromonosporaceae</taxon>
        <taxon>Micromonospora</taxon>
    </lineage>
</organism>
<gene>
    <name evidence="1" type="ORF">LAH08_02074</name>
    <name evidence="2" type="ORF">MED15_00674</name>
</gene>
<comment type="caution">
    <text evidence="1">The sequence shown here is derived from an EMBL/GenBank/DDBJ whole genome shotgun (WGS) entry which is preliminary data.</text>
</comment>
<dbReference type="Proteomes" id="UP000248966">
    <property type="component" value="Unassembled WGS sequence"/>
</dbReference>
<reference evidence="3 4" key="1">
    <citation type="submission" date="2018-03" db="EMBL/GenBank/DDBJ databases">
        <title>Defining the species Micromonospora saelicesensis and Micromonospora noduli under the framework of genomics.</title>
        <authorList>
            <person name="Riesco R."/>
            <person name="Trujillo M.E."/>
        </authorList>
    </citation>
    <scope>NUCLEOTIDE SEQUENCE [LARGE SCALE GENOMIC DNA]</scope>
    <source>
        <strain evidence="1 3">LAH08</strain>
        <strain evidence="2 4">MED15</strain>
    </source>
</reference>
<evidence type="ECO:0000313" key="4">
    <source>
        <dbReference type="Proteomes" id="UP000249045"/>
    </source>
</evidence>
<evidence type="ECO:0000313" key="1">
    <source>
        <dbReference type="EMBL" id="RAO03345.1"/>
    </source>
</evidence>